<dbReference type="AlphaFoldDB" id="A0A1F7FA73"/>
<sequence length="444" mass="48387">MPEINQTIPSPELAGTAPLLQRVFDARRSQGTMKIARAIMVVVLTSIPFSVYNWITVDTLMGIWFLLLEVAVLIYASTLLFLCRTNRYRPWFDVLCTCIEASVPTIVVFIDLTRVGPAYALTSGASIGLYNVAIYISALRLRPKLSLVAGAIAAAEFLTLALLTQHTLPVETVAQLLSLSTANLVQRAVYLLVSGICAFWLGRSLHSLISDLFDTALREMRAIAILGRHVTRQVADVLLQKESKTATGERREITVLFCDIRDFTSFAERQDPATVVRMLNEYYSVCSIAIGDNGGVVNKFLGDGLLAIFGAPEPQNDHAKQAAQAALHIEAKLEALRISLSLPKLNIGIGIHSGEAIVGIVGSEERSEYTAIGDTVNLASRIEGLNKQFGTRILLSSETHSRLNGAFPAQCVGTAPVKGRSEQVELWSIAATPPVHCTRDMRQI</sequence>
<proteinExistence type="predicted"/>
<reference evidence="3 4" key="1">
    <citation type="journal article" date="2016" name="Nat. Commun.">
        <title>Thousands of microbial genomes shed light on interconnected biogeochemical processes in an aquifer system.</title>
        <authorList>
            <person name="Anantharaman K."/>
            <person name="Brown C.T."/>
            <person name="Hug L.A."/>
            <person name="Sharon I."/>
            <person name="Castelle C.J."/>
            <person name="Probst A.J."/>
            <person name="Thomas B.C."/>
            <person name="Singh A."/>
            <person name="Wilkins M.J."/>
            <person name="Karaoz U."/>
            <person name="Brodie E.L."/>
            <person name="Williams K.H."/>
            <person name="Hubbard S.S."/>
            <person name="Banfield J.F."/>
        </authorList>
    </citation>
    <scope>NUCLEOTIDE SEQUENCE [LARGE SCALE GENOMIC DNA]</scope>
</reference>
<name>A0A1F7FA73_UNCRA</name>
<organism evidence="3 4">
    <name type="scientific">Candidatus Raymondbacteria bacterium RIFOXYD12_FULL_49_13</name>
    <dbReference type="NCBI Taxonomy" id="1817890"/>
    <lineage>
        <taxon>Bacteria</taxon>
        <taxon>Raymondiibacteriota</taxon>
    </lineage>
</organism>
<gene>
    <name evidence="3" type="ORF">A2519_09765</name>
</gene>
<dbReference type="GO" id="GO:0006171">
    <property type="term" value="P:cAMP biosynthetic process"/>
    <property type="evidence" value="ECO:0007669"/>
    <property type="project" value="TreeGrafter"/>
</dbReference>
<dbReference type="InterPro" id="IPR050697">
    <property type="entry name" value="Adenylyl/Guanylyl_Cyclase_3/4"/>
</dbReference>
<feature type="transmembrane region" description="Helical" evidence="1">
    <location>
        <begin position="118"/>
        <end position="138"/>
    </location>
</feature>
<dbReference type="EMBL" id="MFYX01000088">
    <property type="protein sequence ID" value="OGK03511.1"/>
    <property type="molecule type" value="Genomic_DNA"/>
</dbReference>
<dbReference type="InterPro" id="IPR029787">
    <property type="entry name" value="Nucleotide_cyclase"/>
</dbReference>
<dbReference type="Gene3D" id="3.30.70.1230">
    <property type="entry name" value="Nucleotide cyclase"/>
    <property type="match status" value="1"/>
</dbReference>
<dbReference type="PROSITE" id="PS50125">
    <property type="entry name" value="GUANYLATE_CYCLASE_2"/>
    <property type="match status" value="1"/>
</dbReference>
<dbReference type="PANTHER" id="PTHR43081">
    <property type="entry name" value="ADENYLATE CYCLASE, TERMINAL-DIFFERENTIATION SPECIFIC-RELATED"/>
    <property type="match status" value="1"/>
</dbReference>
<comment type="caution">
    <text evidence="3">The sequence shown here is derived from an EMBL/GenBank/DDBJ whole genome shotgun (WGS) entry which is preliminary data.</text>
</comment>
<keyword evidence="1" id="KW-0472">Membrane</keyword>
<feature type="domain" description="Guanylate cyclase" evidence="2">
    <location>
        <begin position="254"/>
        <end position="383"/>
    </location>
</feature>
<dbReference type="PANTHER" id="PTHR43081:SF1">
    <property type="entry name" value="ADENYLATE CYCLASE, TERMINAL-DIFFERENTIATION SPECIFIC"/>
    <property type="match status" value="1"/>
</dbReference>
<dbReference type="GO" id="GO:0035556">
    <property type="term" value="P:intracellular signal transduction"/>
    <property type="evidence" value="ECO:0007669"/>
    <property type="project" value="InterPro"/>
</dbReference>
<dbReference type="CDD" id="cd07302">
    <property type="entry name" value="CHD"/>
    <property type="match status" value="1"/>
</dbReference>
<protein>
    <recommendedName>
        <fullName evidence="2">Guanylate cyclase domain-containing protein</fullName>
    </recommendedName>
</protein>
<dbReference type="Proteomes" id="UP000179243">
    <property type="component" value="Unassembled WGS sequence"/>
</dbReference>
<dbReference type="GO" id="GO:0004016">
    <property type="term" value="F:adenylate cyclase activity"/>
    <property type="evidence" value="ECO:0007669"/>
    <property type="project" value="UniProtKB-ARBA"/>
</dbReference>
<dbReference type="InterPro" id="IPR001054">
    <property type="entry name" value="A/G_cyclase"/>
</dbReference>
<evidence type="ECO:0000313" key="4">
    <source>
        <dbReference type="Proteomes" id="UP000179243"/>
    </source>
</evidence>
<evidence type="ECO:0000256" key="1">
    <source>
        <dbReference type="SAM" id="Phobius"/>
    </source>
</evidence>
<feature type="transmembrane region" description="Helical" evidence="1">
    <location>
        <begin position="61"/>
        <end position="82"/>
    </location>
</feature>
<accession>A0A1F7FA73</accession>
<feature type="transmembrane region" description="Helical" evidence="1">
    <location>
        <begin position="35"/>
        <end position="55"/>
    </location>
</feature>
<dbReference type="SMART" id="SM00044">
    <property type="entry name" value="CYCc"/>
    <property type="match status" value="1"/>
</dbReference>
<feature type="transmembrane region" description="Helical" evidence="1">
    <location>
        <begin position="184"/>
        <end position="202"/>
    </location>
</feature>
<keyword evidence="1" id="KW-1133">Transmembrane helix</keyword>
<evidence type="ECO:0000313" key="3">
    <source>
        <dbReference type="EMBL" id="OGK03511.1"/>
    </source>
</evidence>
<feature type="transmembrane region" description="Helical" evidence="1">
    <location>
        <begin position="94"/>
        <end position="112"/>
    </location>
</feature>
<evidence type="ECO:0000259" key="2">
    <source>
        <dbReference type="PROSITE" id="PS50125"/>
    </source>
</evidence>
<keyword evidence="1" id="KW-0812">Transmembrane</keyword>
<dbReference type="SUPFAM" id="SSF55073">
    <property type="entry name" value="Nucleotide cyclase"/>
    <property type="match status" value="1"/>
</dbReference>
<feature type="transmembrane region" description="Helical" evidence="1">
    <location>
        <begin position="145"/>
        <end position="164"/>
    </location>
</feature>
<dbReference type="Pfam" id="PF00211">
    <property type="entry name" value="Guanylate_cyc"/>
    <property type="match status" value="1"/>
</dbReference>